<dbReference type="InterPro" id="IPR008271">
    <property type="entry name" value="Ser/Thr_kinase_AS"/>
</dbReference>
<dbReference type="GO" id="GO:0004712">
    <property type="term" value="F:protein serine/threonine/tyrosine kinase activity"/>
    <property type="evidence" value="ECO:0007669"/>
    <property type="project" value="UniProtKB-EC"/>
</dbReference>
<dbReference type="Proteomes" id="UP000012174">
    <property type="component" value="Unassembled WGS sequence"/>
</dbReference>
<dbReference type="eggNOG" id="KOG0667">
    <property type="taxonomic scope" value="Eukaryota"/>
</dbReference>
<dbReference type="InterPro" id="IPR011009">
    <property type="entry name" value="Kinase-like_dom_sf"/>
</dbReference>
<dbReference type="HOGENOM" id="CLU_000288_5_15_1"/>
<evidence type="ECO:0000313" key="15">
    <source>
        <dbReference type="Proteomes" id="UP000012174"/>
    </source>
</evidence>
<gene>
    <name evidence="14" type="ORF">UCREL1_9354</name>
</gene>
<dbReference type="InterPro" id="IPR000719">
    <property type="entry name" value="Prot_kinase_dom"/>
</dbReference>
<dbReference type="AlphaFoldDB" id="M7SBW7"/>
<dbReference type="SUPFAM" id="SSF56112">
    <property type="entry name" value="Protein kinase-like (PK-like)"/>
    <property type="match status" value="1"/>
</dbReference>
<name>M7SBW7_EUTLA</name>
<evidence type="ECO:0000256" key="4">
    <source>
        <dbReference type="ARBA" id="ARBA00022679"/>
    </source>
</evidence>
<reference evidence="15" key="1">
    <citation type="journal article" date="2013" name="Genome Announc.">
        <title>Draft genome sequence of the grapevine dieback fungus Eutypa lata UCR-EL1.</title>
        <authorList>
            <person name="Blanco-Ulate B."/>
            <person name="Rolshausen P.E."/>
            <person name="Cantu D."/>
        </authorList>
    </citation>
    <scope>NUCLEOTIDE SEQUENCE [LARGE SCALE GENOMIC DNA]</scope>
    <source>
        <strain evidence="15">UCR-EL1</strain>
    </source>
</reference>
<comment type="catalytic activity">
    <reaction evidence="10">
        <text>L-tyrosyl-[protein] + ATP = O-phospho-L-tyrosyl-[protein] + ADP + H(+)</text>
        <dbReference type="Rhea" id="RHEA:10596"/>
        <dbReference type="Rhea" id="RHEA-COMP:10136"/>
        <dbReference type="Rhea" id="RHEA-COMP:20101"/>
        <dbReference type="ChEBI" id="CHEBI:15378"/>
        <dbReference type="ChEBI" id="CHEBI:30616"/>
        <dbReference type="ChEBI" id="CHEBI:46858"/>
        <dbReference type="ChEBI" id="CHEBI:61978"/>
        <dbReference type="ChEBI" id="CHEBI:456216"/>
        <dbReference type="EC" id="2.7.12.1"/>
    </reaction>
</comment>
<dbReference type="Pfam" id="PF00069">
    <property type="entry name" value="Pkinase"/>
    <property type="match status" value="1"/>
</dbReference>
<dbReference type="InterPro" id="IPR017441">
    <property type="entry name" value="Protein_kinase_ATP_BS"/>
</dbReference>
<evidence type="ECO:0000256" key="12">
    <source>
        <dbReference type="RuleBase" id="RU000304"/>
    </source>
</evidence>
<evidence type="ECO:0000259" key="13">
    <source>
        <dbReference type="PROSITE" id="PS50011"/>
    </source>
</evidence>
<evidence type="ECO:0000256" key="11">
    <source>
        <dbReference type="PROSITE-ProRule" id="PRU10141"/>
    </source>
</evidence>
<feature type="binding site" evidence="11">
    <location>
        <position position="113"/>
    </location>
    <ligand>
        <name>ATP</name>
        <dbReference type="ChEBI" id="CHEBI:30616"/>
    </ligand>
</feature>
<dbReference type="InterPro" id="IPR050494">
    <property type="entry name" value="Ser_Thr_dual-spec_kinase"/>
</dbReference>
<keyword evidence="5 11" id="KW-0547">Nucleotide-binding</keyword>
<evidence type="ECO:0000256" key="8">
    <source>
        <dbReference type="ARBA" id="ARBA00049003"/>
    </source>
</evidence>
<dbReference type="Gene3D" id="3.30.10.30">
    <property type="entry name" value="DYRK"/>
    <property type="match status" value="1"/>
</dbReference>
<keyword evidence="3 12" id="KW-0723">Serine/threonine-protein kinase</keyword>
<dbReference type="Gene3D" id="3.30.200.20">
    <property type="entry name" value="Phosphorylase Kinase, domain 1"/>
    <property type="match status" value="1"/>
</dbReference>
<dbReference type="GO" id="GO:0005856">
    <property type="term" value="C:cytoskeleton"/>
    <property type="evidence" value="ECO:0007669"/>
    <property type="project" value="TreeGrafter"/>
</dbReference>
<evidence type="ECO:0000313" key="14">
    <source>
        <dbReference type="EMBL" id="EMR63689.1"/>
    </source>
</evidence>
<dbReference type="PANTHER" id="PTHR24058">
    <property type="entry name" value="DUAL SPECIFICITY PROTEIN KINASE"/>
    <property type="match status" value="1"/>
</dbReference>
<sequence>MLRRSPTSLDNMPAKTACHLHVYPSTLNLYERGEIMDYGDVYFCGTQNANKVVGDLNSGSPNFGYDDDRGDYTIITGDHLAYRYEIIDVLGKGSFGQVVRCIDHKIGALVAVKIIRNKKRFHQQALVEVNILQKLREWDPKNKHSMVNFTHSFYFRGHLCISTELLDMNLYEFIKSNSFRGFSLKLIRRFTKQMLSSLNLLKKHKVIHCDLKPENILVRHPMHSEIKVIDFGSSCFENEKVYTYIQSREKAASIF</sequence>
<dbReference type="PROSITE" id="PS00108">
    <property type="entry name" value="PROTEIN_KINASE_ST"/>
    <property type="match status" value="1"/>
</dbReference>
<organism evidence="14 15">
    <name type="scientific">Eutypa lata (strain UCR-EL1)</name>
    <name type="common">Grapevine dieback disease fungus</name>
    <name type="synonym">Eutypa armeniacae</name>
    <dbReference type="NCBI Taxonomy" id="1287681"/>
    <lineage>
        <taxon>Eukaryota</taxon>
        <taxon>Fungi</taxon>
        <taxon>Dikarya</taxon>
        <taxon>Ascomycota</taxon>
        <taxon>Pezizomycotina</taxon>
        <taxon>Sordariomycetes</taxon>
        <taxon>Xylariomycetidae</taxon>
        <taxon>Xylariales</taxon>
        <taxon>Diatrypaceae</taxon>
        <taxon>Eutypa</taxon>
    </lineage>
</organism>
<evidence type="ECO:0000256" key="9">
    <source>
        <dbReference type="ARBA" id="ARBA00049308"/>
    </source>
</evidence>
<keyword evidence="4" id="KW-0808">Transferase</keyword>
<evidence type="ECO:0000256" key="7">
    <source>
        <dbReference type="ARBA" id="ARBA00022840"/>
    </source>
</evidence>
<feature type="domain" description="Protein kinase" evidence="13">
    <location>
        <begin position="84"/>
        <end position="255"/>
    </location>
</feature>
<protein>
    <recommendedName>
        <fullName evidence="2">dual-specificity kinase</fullName>
        <ecNumber evidence="2">2.7.12.1</ecNumber>
    </recommendedName>
</protein>
<keyword evidence="6 14" id="KW-0418">Kinase</keyword>
<evidence type="ECO:0000256" key="2">
    <source>
        <dbReference type="ARBA" id="ARBA00013203"/>
    </source>
</evidence>
<dbReference type="OrthoDB" id="9332038at2759"/>
<dbReference type="EMBL" id="KB707185">
    <property type="protein sequence ID" value="EMR63689.1"/>
    <property type="molecule type" value="Genomic_DNA"/>
</dbReference>
<evidence type="ECO:0000256" key="1">
    <source>
        <dbReference type="ARBA" id="ARBA00008867"/>
    </source>
</evidence>
<dbReference type="OMA" id="NDHLAFR"/>
<comment type="catalytic activity">
    <reaction evidence="8">
        <text>L-seryl-[protein] + ATP = O-phospho-L-seryl-[protein] + ADP + H(+)</text>
        <dbReference type="Rhea" id="RHEA:17989"/>
        <dbReference type="Rhea" id="RHEA-COMP:9863"/>
        <dbReference type="Rhea" id="RHEA-COMP:11604"/>
        <dbReference type="ChEBI" id="CHEBI:15378"/>
        <dbReference type="ChEBI" id="CHEBI:29999"/>
        <dbReference type="ChEBI" id="CHEBI:30616"/>
        <dbReference type="ChEBI" id="CHEBI:83421"/>
        <dbReference type="ChEBI" id="CHEBI:456216"/>
        <dbReference type="EC" id="2.7.12.1"/>
    </reaction>
</comment>
<dbReference type="GO" id="GO:0005737">
    <property type="term" value="C:cytoplasm"/>
    <property type="evidence" value="ECO:0007669"/>
    <property type="project" value="TreeGrafter"/>
</dbReference>
<evidence type="ECO:0000256" key="10">
    <source>
        <dbReference type="ARBA" id="ARBA00051680"/>
    </source>
</evidence>
<comment type="catalytic activity">
    <reaction evidence="9">
        <text>L-threonyl-[protein] + ATP = O-phospho-L-threonyl-[protein] + ADP + H(+)</text>
        <dbReference type="Rhea" id="RHEA:46608"/>
        <dbReference type="Rhea" id="RHEA-COMP:11060"/>
        <dbReference type="Rhea" id="RHEA-COMP:11605"/>
        <dbReference type="ChEBI" id="CHEBI:15378"/>
        <dbReference type="ChEBI" id="CHEBI:30013"/>
        <dbReference type="ChEBI" id="CHEBI:30616"/>
        <dbReference type="ChEBI" id="CHEBI:61977"/>
        <dbReference type="ChEBI" id="CHEBI:456216"/>
        <dbReference type="EC" id="2.7.12.1"/>
    </reaction>
</comment>
<dbReference type="InterPro" id="IPR042521">
    <property type="entry name" value="DYRK"/>
</dbReference>
<evidence type="ECO:0000256" key="5">
    <source>
        <dbReference type="ARBA" id="ARBA00022741"/>
    </source>
</evidence>
<keyword evidence="15" id="KW-1185">Reference proteome</keyword>
<dbReference type="GO" id="GO:0005524">
    <property type="term" value="F:ATP binding"/>
    <property type="evidence" value="ECO:0007669"/>
    <property type="project" value="UniProtKB-UniRule"/>
</dbReference>
<keyword evidence="7 11" id="KW-0067">ATP-binding</keyword>
<dbReference type="PROSITE" id="PS50011">
    <property type="entry name" value="PROTEIN_KINASE_DOM"/>
    <property type="match status" value="1"/>
</dbReference>
<dbReference type="SMART" id="SM00220">
    <property type="entry name" value="S_TKc"/>
    <property type="match status" value="1"/>
</dbReference>
<evidence type="ECO:0000256" key="3">
    <source>
        <dbReference type="ARBA" id="ARBA00022527"/>
    </source>
</evidence>
<comment type="similarity">
    <text evidence="1">Belongs to the protein kinase superfamily. CMGC Ser/Thr protein kinase family. MNB/DYRK subfamily.</text>
</comment>
<dbReference type="PROSITE" id="PS00107">
    <property type="entry name" value="PROTEIN_KINASE_ATP"/>
    <property type="match status" value="1"/>
</dbReference>
<accession>M7SBW7</accession>
<dbReference type="EC" id="2.7.12.1" evidence="2"/>
<dbReference type="KEGG" id="ela:UCREL1_9354"/>
<dbReference type="STRING" id="1287681.M7SBW7"/>
<dbReference type="Gene3D" id="1.10.510.10">
    <property type="entry name" value="Transferase(Phosphotransferase) domain 1"/>
    <property type="match status" value="1"/>
</dbReference>
<dbReference type="GO" id="GO:0004674">
    <property type="term" value="F:protein serine/threonine kinase activity"/>
    <property type="evidence" value="ECO:0007669"/>
    <property type="project" value="UniProtKB-KW"/>
</dbReference>
<proteinExistence type="inferred from homology"/>
<evidence type="ECO:0000256" key="6">
    <source>
        <dbReference type="ARBA" id="ARBA00022777"/>
    </source>
</evidence>
<dbReference type="PANTHER" id="PTHR24058:SF22">
    <property type="entry name" value="DUAL SPECIFICITY TYROSINE-PHOSPHORYLATION-REGULATED KINASE 4"/>
    <property type="match status" value="1"/>
</dbReference>